<evidence type="ECO:0000313" key="1">
    <source>
        <dbReference type="EMBL" id="GAF75671.1"/>
    </source>
</evidence>
<protein>
    <submittedName>
        <fullName evidence="1">Uncharacterized protein</fullName>
    </submittedName>
</protein>
<proteinExistence type="predicted"/>
<organism evidence="1">
    <name type="scientific">marine sediment metagenome</name>
    <dbReference type="NCBI Taxonomy" id="412755"/>
    <lineage>
        <taxon>unclassified sequences</taxon>
        <taxon>metagenomes</taxon>
        <taxon>ecological metagenomes</taxon>
    </lineage>
</organism>
<dbReference type="EMBL" id="BARS01004277">
    <property type="protein sequence ID" value="GAF75671.1"/>
    <property type="molecule type" value="Genomic_DNA"/>
</dbReference>
<name>X0SKK5_9ZZZZ</name>
<comment type="caution">
    <text evidence="1">The sequence shown here is derived from an EMBL/GenBank/DDBJ whole genome shotgun (WGS) entry which is preliminary data.</text>
</comment>
<feature type="non-terminal residue" evidence="1">
    <location>
        <position position="1"/>
    </location>
</feature>
<sequence>NVITNIGASEVKSDLITGMGEVAVAAGDSFLLSDVGSSGDLKRDTVDGILDLYASKTATFTNKSLDCDGTGNVLTNVGASEVKSDVITGQGEVVIATGDSILLSDVGSSGDLKRDTVDGVLDLYASKTATLTNKTLDADGTGNTISNVDIGNCIAASKAEAEAGTDNTKMLTSLRVAEEIAALGNSGTVTASSSDTFTNKSIDADGTGNVITNIDIGNSIAASKAEAEAGSDNTKLVTSLRVAEAIAALGNSGTVTASSSDTFTNKSIDADGTGNVITNIGSSEIKSEMITGMSEVAVAVGDSFLLSDVGSSGDLKRDTVDGVLDLYASKTATFTNKSMDCDGTGNVLTNVGASEVKSDVITGQGEVTIATGDSILLSDVGSSGDLKRDTVDGVLDLYAAKTATLTNKTFDADGTGNTLSNAGHEIVLIDYSETVNIIGSIGGGAQNIDMELGNVASGT</sequence>
<feature type="non-terminal residue" evidence="1">
    <location>
        <position position="459"/>
    </location>
</feature>
<gene>
    <name evidence="1" type="ORF">S01H1_08327</name>
</gene>
<reference evidence="1" key="1">
    <citation type="journal article" date="2014" name="Front. Microbiol.">
        <title>High frequency of phylogenetically diverse reductive dehalogenase-homologous genes in deep subseafloor sedimentary metagenomes.</title>
        <authorList>
            <person name="Kawai M."/>
            <person name="Futagami T."/>
            <person name="Toyoda A."/>
            <person name="Takaki Y."/>
            <person name="Nishi S."/>
            <person name="Hori S."/>
            <person name="Arai W."/>
            <person name="Tsubouchi T."/>
            <person name="Morono Y."/>
            <person name="Uchiyama I."/>
            <person name="Ito T."/>
            <person name="Fujiyama A."/>
            <person name="Inagaki F."/>
            <person name="Takami H."/>
        </authorList>
    </citation>
    <scope>NUCLEOTIDE SEQUENCE</scope>
    <source>
        <strain evidence="1">Expedition CK06-06</strain>
    </source>
</reference>
<accession>X0SKK5</accession>
<dbReference type="AlphaFoldDB" id="X0SKK5"/>